<evidence type="ECO:0000313" key="1">
    <source>
        <dbReference type="EMBL" id="RVW85119.1"/>
    </source>
</evidence>
<reference evidence="1 2" key="1">
    <citation type="journal article" date="2018" name="PLoS Genet.">
        <title>Population sequencing reveals clonal diversity and ancestral inbreeding in the grapevine cultivar Chardonnay.</title>
        <authorList>
            <person name="Roach M.J."/>
            <person name="Johnson D.L."/>
            <person name="Bohlmann J."/>
            <person name="van Vuuren H.J."/>
            <person name="Jones S.J."/>
            <person name="Pretorius I.S."/>
            <person name="Schmidt S.A."/>
            <person name="Borneman A.R."/>
        </authorList>
    </citation>
    <scope>NUCLEOTIDE SEQUENCE [LARGE SCALE GENOMIC DNA]</scope>
    <source>
        <strain evidence="2">cv. Chardonnay</strain>
        <tissue evidence="1">Leaf</tissue>
    </source>
</reference>
<name>A0A438HL35_VITVI</name>
<gene>
    <name evidence="1" type="primary">VvCHDp001075_1</name>
    <name evidence="1" type="ORF">CK203_032857</name>
</gene>
<dbReference type="AlphaFoldDB" id="A0A438HL35"/>
<accession>A0A438HL35</accession>
<dbReference type="PANTHER" id="PTHR39741:SF14">
    <property type="entry name" value="F-BOX DOMAIN-CONTAINING PROTEIN"/>
    <property type="match status" value="1"/>
</dbReference>
<comment type="caution">
    <text evidence="1">The sequence shown here is derived from an EMBL/GenBank/DDBJ whole genome shotgun (WGS) entry which is preliminary data.</text>
</comment>
<dbReference type="EMBL" id="QGNW01000207">
    <property type="protein sequence ID" value="RVW85119.1"/>
    <property type="molecule type" value="Genomic_DNA"/>
</dbReference>
<dbReference type="InterPro" id="IPR055336">
    <property type="entry name" value="At4g00755-like"/>
</dbReference>
<evidence type="ECO:0000313" key="2">
    <source>
        <dbReference type="Proteomes" id="UP000288805"/>
    </source>
</evidence>
<organism evidence="1 2">
    <name type="scientific">Vitis vinifera</name>
    <name type="common">Grape</name>
    <dbReference type="NCBI Taxonomy" id="29760"/>
    <lineage>
        <taxon>Eukaryota</taxon>
        <taxon>Viridiplantae</taxon>
        <taxon>Streptophyta</taxon>
        <taxon>Embryophyta</taxon>
        <taxon>Tracheophyta</taxon>
        <taxon>Spermatophyta</taxon>
        <taxon>Magnoliopsida</taxon>
        <taxon>eudicotyledons</taxon>
        <taxon>Gunneridae</taxon>
        <taxon>Pentapetalae</taxon>
        <taxon>rosids</taxon>
        <taxon>Vitales</taxon>
        <taxon>Vitaceae</taxon>
        <taxon>Viteae</taxon>
        <taxon>Vitis</taxon>
    </lineage>
</organism>
<protein>
    <submittedName>
        <fullName evidence="1">F-box protein</fullName>
    </submittedName>
</protein>
<dbReference type="Proteomes" id="UP000288805">
    <property type="component" value="Unassembled WGS sequence"/>
</dbReference>
<sequence length="458" mass="52272">METREDCFNWLDFDVIMVILMCLGDPADFIRVSSLSRFWYNFDVSDLIRIVLCCGLCMTWVNENYLCLCSAVIANGLCKKLCLRMFPQLSAVDSVVERGNRQRNPIDVGSCNSAEWESLETEHRAFAFLARQCKTLPATSCIADAVCASSTDNYPFESIVNTLERGDRVGPRASYWSSKGQRDHTVPETLVYKLDAVFCFITEINVQPFQAFFQPGDPIYAAKSVRFRVGHPKSPSPLDILLQKAIQRNIRTDTSEGFSMAQPVDILHQEAPEDGFIWTWTSQEFPMAQENRLQKFKLPKPVLCFGGIVQIELLGRVQRQEMDGLFYIWDLKEFHAGFQLEIALLSHQDHHLIRLPLLEYCSVSHVEVIGGRLFPGFDIEILEPSGKIVLKYFPNLSPIRIRHHRAQPVLIPRLPLLRGGLMQGPLRAFGRMPHLFQRIRQQDESDDPGSQQHEPEPT</sequence>
<proteinExistence type="predicted"/>
<dbReference type="PANTHER" id="PTHR39741">
    <property type="entry name" value="F-BOX DOMAIN CONTAINING PROTEIN, EXPRESSED"/>
    <property type="match status" value="1"/>
</dbReference>